<proteinExistence type="predicted"/>
<dbReference type="Proteomes" id="UP001595896">
    <property type="component" value="Unassembled WGS sequence"/>
</dbReference>
<keyword evidence="2" id="KW-1185">Reference proteome</keyword>
<dbReference type="EMBL" id="JBHSGK010000003">
    <property type="protein sequence ID" value="MFC4735740.1"/>
    <property type="molecule type" value="Genomic_DNA"/>
</dbReference>
<dbReference type="RefSeq" id="WP_377908369.1">
    <property type="nucleotide sequence ID" value="NZ_JBHSGK010000003.1"/>
</dbReference>
<dbReference type="GO" id="GO:0016757">
    <property type="term" value="F:glycosyltransferase activity"/>
    <property type="evidence" value="ECO:0007669"/>
    <property type="project" value="UniProtKB-KW"/>
</dbReference>
<dbReference type="Gene3D" id="3.40.50.2000">
    <property type="entry name" value="Glycogen Phosphorylase B"/>
    <property type="match status" value="2"/>
</dbReference>
<dbReference type="Pfam" id="PF13692">
    <property type="entry name" value="Glyco_trans_1_4"/>
    <property type="match status" value="1"/>
</dbReference>
<evidence type="ECO:0000313" key="1">
    <source>
        <dbReference type="EMBL" id="MFC4735740.1"/>
    </source>
</evidence>
<accession>A0ABV9NTG0</accession>
<reference evidence="2" key="1">
    <citation type="journal article" date="2019" name="Int. J. Syst. Evol. Microbiol.">
        <title>The Global Catalogue of Microorganisms (GCM) 10K type strain sequencing project: providing services to taxonomists for standard genome sequencing and annotation.</title>
        <authorList>
            <consortium name="The Broad Institute Genomics Platform"/>
            <consortium name="The Broad Institute Genome Sequencing Center for Infectious Disease"/>
            <person name="Wu L."/>
            <person name="Ma J."/>
        </authorList>
    </citation>
    <scope>NUCLEOTIDE SEQUENCE [LARGE SCALE GENOMIC DNA]</scope>
    <source>
        <strain evidence="2">JCM 12165</strain>
    </source>
</reference>
<comment type="caution">
    <text evidence="1">The sequence shown here is derived from an EMBL/GenBank/DDBJ whole genome shotgun (WGS) entry which is preliminary data.</text>
</comment>
<dbReference type="PANTHER" id="PTHR46660">
    <property type="match status" value="1"/>
</dbReference>
<keyword evidence="1" id="KW-0328">Glycosyltransferase</keyword>
<dbReference type="CDD" id="cd03801">
    <property type="entry name" value="GT4_PimA-like"/>
    <property type="match status" value="1"/>
</dbReference>
<dbReference type="InterPro" id="IPR052622">
    <property type="entry name" value="Glycosyltransferase_G1"/>
</dbReference>
<evidence type="ECO:0000313" key="2">
    <source>
        <dbReference type="Proteomes" id="UP001595896"/>
    </source>
</evidence>
<gene>
    <name evidence="1" type="ORF">ACFO4L_03995</name>
</gene>
<sequence>MKRQLWIAAPHLNVQRGNKVTADRIGKAAASAGFSVTKLDSTEEIDKKESKAPALVHGFHAYKFYPVLQALPIDTPFIITITGTDINNDLNDPDRRFIVKEVLQRASLIHVFDEYMKQKIPKEFQAKTEVLPQSVPYVDVSSASAPPPFNLLIPAGIRRIKQIPEAVTAVAEAREVIHGLTLTVVGPVLETDEKTKLDQLEAEFDWLTVMPPVDQSDMKELYDSHHAVINYSLSEGQSSALLEAMAAGRPALVSDIDGNKGVIRHGYNGFVFQDQPSFIRSLISLQDKDIYEALSAAALKTARTRHDPAAEQRTITRWYNTLA</sequence>
<keyword evidence="1" id="KW-0808">Transferase</keyword>
<dbReference type="SUPFAM" id="SSF53756">
    <property type="entry name" value="UDP-Glycosyltransferase/glycogen phosphorylase"/>
    <property type="match status" value="1"/>
</dbReference>
<dbReference type="PANTHER" id="PTHR46660:SF2">
    <property type="entry name" value="GLYCOSYLTRANSFERASE 1 DOMAIN-CONTAINING PROTEIN 1"/>
    <property type="match status" value="1"/>
</dbReference>
<name>A0ABV9NTG0_9BACI</name>
<organism evidence="1 2">
    <name type="scientific">Bacillus daqingensis</name>
    <dbReference type="NCBI Taxonomy" id="872396"/>
    <lineage>
        <taxon>Bacteria</taxon>
        <taxon>Bacillati</taxon>
        <taxon>Bacillota</taxon>
        <taxon>Bacilli</taxon>
        <taxon>Bacillales</taxon>
        <taxon>Bacillaceae</taxon>
        <taxon>Bacillus</taxon>
    </lineage>
</organism>
<dbReference type="EC" id="2.4.-.-" evidence="1"/>
<protein>
    <submittedName>
        <fullName evidence="1">Glycosyltransferase family 4 protein</fullName>
        <ecNumber evidence="1">2.4.-.-</ecNumber>
    </submittedName>
</protein>